<evidence type="ECO:0000256" key="1">
    <source>
        <dbReference type="SAM" id="Phobius"/>
    </source>
</evidence>
<accession>A0A6N7Y0Y8</accession>
<feature type="transmembrane region" description="Helical" evidence="1">
    <location>
        <begin position="153"/>
        <end position="172"/>
    </location>
</feature>
<dbReference type="AlphaFoldDB" id="A0A6N7Y0Y8"/>
<comment type="caution">
    <text evidence="3">The sequence shown here is derived from an EMBL/GenBank/DDBJ whole genome shotgun (WGS) entry which is preliminary data.</text>
</comment>
<feature type="transmembrane region" description="Helical" evidence="1">
    <location>
        <begin position="42"/>
        <end position="63"/>
    </location>
</feature>
<feature type="domain" description="CAAX prenyl protease 2/Lysostaphin resistance protein A-like" evidence="2">
    <location>
        <begin position="123"/>
        <end position="218"/>
    </location>
</feature>
<feature type="transmembrane region" description="Helical" evidence="1">
    <location>
        <begin position="121"/>
        <end position="141"/>
    </location>
</feature>
<reference evidence="3 4" key="1">
    <citation type="submission" date="2019-09" db="EMBL/GenBank/DDBJ databases">
        <title>In-depth cultivation of the pig gut microbiome towards novel bacterial diversity and tailored functional studies.</title>
        <authorList>
            <person name="Wylensek D."/>
            <person name="Hitch T.C.A."/>
            <person name="Clavel T."/>
        </authorList>
    </citation>
    <scope>NUCLEOTIDE SEQUENCE [LARGE SCALE GENOMIC DNA]</scope>
    <source>
        <strain evidence="3 4">WCA3-693-APC-4?</strain>
    </source>
</reference>
<dbReference type="GO" id="GO:0004175">
    <property type="term" value="F:endopeptidase activity"/>
    <property type="evidence" value="ECO:0007669"/>
    <property type="project" value="UniProtKB-ARBA"/>
</dbReference>
<feature type="transmembrane region" description="Helical" evidence="1">
    <location>
        <begin position="84"/>
        <end position="109"/>
    </location>
</feature>
<feature type="transmembrane region" description="Helical" evidence="1">
    <location>
        <begin position="246"/>
        <end position="275"/>
    </location>
</feature>
<proteinExistence type="predicted"/>
<protein>
    <submittedName>
        <fullName evidence="3">CPBP family intramembrane metalloprotease</fullName>
    </submittedName>
</protein>
<keyword evidence="3" id="KW-0645">Protease</keyword>
<keyword evidence="1" id="KW-0472">Membrane</keyword>
<keyword evidence="1" id="KW-1133">Transmembrane helix</keyword>
<feature type="transmembrane region" description="Helical" evidence="1">
    <location>
        <begin position="12"/>
        <end position="36"/>
    </location>
</feature>
<organism evidence="3 4">
    <name type="scientific">Tissierella pigra</name>
    <dbReference type="NCBI Taxonomy" id="2607614"/>
    <lineage>
        <taxon>Bacteria</taxon>
        <taxon>Bacillati</taxon>
        <taxon>Bacillota</taxon>
        <taxon>Tissierellia</taxon>
        <taxon>Tissierellales</taxon>
        <taxon>Tissierellaceae</taxon>
        <taxon>Tissierella</taxon>
    </lineage>
</organism>
<keyword evidence="1" id="KW-0812">Transmembrane</keyword>
<dbReference type="EMBL" id="VUNQ01000034">
    <property type="protein sequence ID" value="MSU02514.1"/>
    <property type="molecule type" value="Genomic_DNA"/>
</dbReference>
<feature type="transmembrane region" description="Helical" evidence="1">
    <location>
        <begin position="205"/>
        <end position="226"/>
    </location>
</feature>
<dbReference type="Pfam" id="PF02517">
    <property type="entry name" value="Rce1-like"/>
    <property type="match status" value="1"/>
</dbReference>
<dbReference type="GO" id="GO:0080120">
    <property type="term" value="P:CAAX-box protein maturation"/>
    <property type="evidence" value="ECO:0007669"/>
    <property type="project" value="UniProtKB-ARBA"/>
</dbReference>
<dbReference type="Proteomes" id="UP000469523">
    <property type="component" value="Unassembled WGS sequence"/>
</dbReference>
<feature type="transmembrane region" description="Helical" evidence="1">
    <location>
        <begin position="178"/>
        <end position="198"/>
    </location>
</feature>
<evidence type="ECO:0000259" key="2">
    <source>
        <dbReference type="Pfam" id="PF02517"/>
    </source>
</evidence>
<dbReference type="GO" id="GO:0008237">
    <property type="term" value="F:metallopeptidase activity"/>
    <property type="evidence" value="ECO:0007669"/>
    <property type="project" value="UniProtKB-KW"/>
</dbReference>
<keyword evidence="3" id="KW-0378">Hydrolase</keyword>
<dbReference type="GO" id="GO:0006508">
    <property type="term" value="P:proteolysis"/>
    <property type="evidence" value="ECO:0007669"/>
    <property type="project" value="UniProtKB-KW"/>
</dbReference>
<gene>
    <name evidence="3" type="ORF">FYJ83_13720</name>
</gene>
<evidence type="ECO:0000313" key="4">
    <source>
        <dbReference type="Proteomes" id="UP000469523"/>
    </source>
</evidence>
<dbReference type="RefSeq" id="WP_154441450.1">
    <property type="nucleotide sequence ID" value="NZ_VUNQ01000034.1"/>
</dbReference>
<dbReference type="PANTHER" id="PTHR39430:SF1">
    <property type="entry name" value="PROTEASE"/>
    <property type="match status" value="1"/>
</dbReference>
<dbReference type="PANTHER" id="PTHR39430">
    <property type="entry name" value="MEMBRANE-ASSOCIATED PROTEASE-RELATED"/>
    <property type="match status" value="1"/>
</dbReference>
<name>A0A6N7Y0Y8_9FIRM</name>
<dbReference type="InterPro" id="IPR003675">
    <property type="entry name" value="Rce1/LyrA-like_dom"/>
</dbReference>
<keyword evidence="3" id="KW-0482">Metalloprotease</keyword>
<evidence type="ECO:0000313" key="3">
    <source>
        <dbReference type="EMBL" id="MSU02514.1"/>
    </source>
</evidence>
<sequence length="288" mass="31828">MENKVSIKEVMIAMLSIFILIVSQIVANLIGSIAYVTAIPDWIGNIIFGIVYVLLTYFLLRILCTKFLKSFLENYGMGRPKLKLVWLISAVLLPSIVSVALLCMPGELISNSVSLSKGTNIITAALFYYGIGAGVVEEMVFRGIVMHTLERRWNKVVAILIPSMAFGLLHLIGREMNLVSILLLFVAGTSVGIMFSLITYESGSVWYSAIIHGIWNCIMIGGVLNIGPTYDSEAIFSYVLKSKSIIITGGDFGIEASIVSIVGYILFSLLAFYLWKRNQCTSKNKHYI</sequence>
<keyword evidence="4" id="KW-1185">Reference proteome</keyword>